<dbReference type="GO" id="GO:0003700">
    <property type="term" value="F:DNA-binding transcription factor activity"/>
    <property type="evidence" value="ECO:0007669"/>
    <property type="project" value="InterPro"/>
</dbReference>
<dbReference type="SMART" id="SM00422">
    <property type="entry name" value="HTH_MERR"/>
    <property type="match status" value="1"/>
</dbReference>
<keyword evidence="1" id="KW-0238">DNA-binding</keyword>
<dbReference type="PANTHER" id="PTHR30204:SF98">
    <property type="entry name" value="HTH-TYPE TRANSCRIPTIONAL REGULATOR ADHR"/>
    <property type="match status" value="1"/>
</dbReference>
<dbReference type="Pfam" id="PF13411">
    <property type="entry name" value="MerR_1"/>
    <property type="match status" value="1"/>
</dbReference>
<evidence type="ECO:0000256" key="1">
    <source>
        <dbReference type="ARBA" id="ARBA00023125"/>
    </source>
</evidence>
<keyword evidence="4" id="KW-1185">Reference proteome</keyword>
<dbReference type="RefSeq" id="WP_096196335.1">
    <property type="nucleotide sequence ID" value="NZ_BAAAIQ010000003.1"/>
</dbReference>
<dbReference type="InterPro" id="IPR009061">
    <property type="entry name" value="DNA-bd_dom_put_sf"/>
</dbReference>
<organism evidence="3 4">
    <name type="scientific">Brachybacterium alimentarium</name>
    <dbReference type="NCBI Taxonomy" id="47845"/>
    <lineage>
        <taxon>Bacteria</taxon>
        <taxon>Bacillati</taxon>
        <taxon>Actinomycetota</taxon>
        <taxon>Actinomycetes</taxon>
        <taxon>Micrococcales</taxon>
        <taxon>Dermabacteraceae</taxon>
        <taxon>Brachybacterium</taxon>
    </lineage>
</organism>
<dbReference type="InterPro" id="IPR000551">
    <property type="entry name" value="MerR-type_HTH_dom"/>
</dbReference>
<sequence length="217" mass="23957">MLLQELAAASGCSTASIKYYRREGLLPPGTRLTATRQEYGTRHLERLELIRVLREMADAPIPRIRRLSALLDDPAVPLIAALEEAQAITLGADVEPAGGERPRDEHPSVAVMLERLGWPDIDSVPRRALDALVRTLESWEMPSDPETLLHYAEPMSRIAQRELEYLRMGSAAGQEPSDDAVVLRAVSGTIAFDRLVHVLRALGHTSLSVQASELPRE</sequence>
<feature type="domain" description="HTH merR-type" evidence="2">
    <location>
        <begin position="1"/>
        <end position="71"/>
    </location>
</feature>
<dbReference type="InterPro" id="IPR047057">
    <property type="entry name" value="MerR_fam"/>
</dbReference>
<protein>
    <submittedName>
        <fullName evidence="3">MerR family transcriptional regulator</fullName>
    </submittedName>
</protein>
<dbReference type="EMBL" id="NRGR01000005">
    <property type="protein sequence ID" value="PCC40530.1"/>
    <property type="molecule type" value="Genomic_DNA"/>
</dbReference>
<name>A0A2A3YMJ0_9MICO</name>
<dbReference type="SUPFAM" id="SSF46955">
    <property type="entry name" value="Putative DNA-binding domain"/>
    <property type="match status" value="1"/>
</dbReference>
<dbReference type="Proteomes" id="UP000218598">
    <property type="component" value="Unassembled WGS sequence"/>
</dbReference>
<comment type="caution">
    <text evidence="3">The sequence shown here is derived from an EMBL/GenBank/DDBJ whole genome shotgun (WGS) entry which is preliminary data.</text>
</comment>
<gene>
    <name evidence="3" type="ORF">CIK66_01735</name>
</gene>
<dbReference type="AlphaFoldDB" id="A0A2A3YMJ0"/>
<proteinExistence type="predicted"/>
<dbReference type="OrthoDB" id="5242095at2"/>
<dbReference type="PANTHER" id="PTHR30204">
    <property type="entry name" value="REDOX-CYCLING DRUG-SENSING TRANSCRIPTIONAL ACTIVATOR SOXR"/>
    <property type="match status" value="1"/>
</dbReference>
<dbReference type="GO" id="GO:0003677">
    <property type="term" value="F:DNA binding"/>
    <property type="evidence" value="ECO:0007669"/>
    <property type="project" value="UniProtKB-KW"/>
</dbReference>
<dbReference type="Gene3D" id="1.10.1660.10">
    <property type="match status" value="1"/>
</dbReference>
<evidence type="ECO:0000313" key="4">
    <source>
        <dbReference type="Proteomes" id="UP000218598"/>
    </source>
</evidence>
<evidence type="ECO:0000313" key="3">
    <source>
        <dbReference type="EMBL" id="PCC40530.1"/>
    </source>
</evidence>
<reference evidence="3 4" key="1">
    <citation type="journal article" date="2017" name="Elife">
        <title>Extensive horizontal gene transfer in cheese-associated bacteria.</title>
        <authorList>
            <person name="Bonham K.S."/>
            <person name="Wolfe B.E."/>
            <person name="Dutton R.J."/>
        </authorList>
    </citation>
    <scope>NUCLEOTIDE SEQUENCE [LARGE SCALE GENOMIC DNA]</scope>
    <source>
        <strain evidence="3 4">341_9</strain>
    </source>
</reference>
<evidence type="ECO:0000259" key="2">
    <source>
        <dbReference type="SMART" id="SM00422"/>
    </source>
</evidence>
<accession>A0A2A3YMJ0</accession>